<comment type="caution">
    <text evidence="3">The sequence shown here is derived from an EMBL/GenBank/DDBJ whole genome shotgun (WGS) entry which is preliminary data.</text>
</comment>
<dbReference type="Pfam" id="PF13786">
    <property type="entry name" value="DUF4179"/>
    <property type="match status" value="1"/>
</dbReference>
<feature type="domain" description="DUF4179" evidence="2">
    <location>
        <begin position="51"/>
        <end position="132"/>
    </location>
</feature>
<dbReference type="RefSeq" id="WP_175372827.1">
    <property type="nucleotide sequence ID" value="NZ_JABWCS010000214.1"/>
</dbReference>
<proteinExistence type="predicted"/>
<evidence type="ECO:0000259" key="2">
    <source>
        <dbReference type="Pfam" id="PF13786"/>
    </source>
</evidence>
<evidence type="ECO:0000256" key="1">
    <source>
        <dbReference type="SAM" id="Phobius"/>
    </source>
</evidence>
<dbReference type="InterPro" id="IPR025436">
    <property type="entry name" value="DUF4179"/>
</dbReference>
<protein>
    <submittedName>
        <fullName evidence="3">DUF4179 domain-containing protein</fullName>
    </submittedName>
</protein>
<reference evidence="3" key="1">
    <citation type="submission" date="2020-06" db="EMBL/GenBank/DDBJ databases">
        <title>Paenibacillus sp. nov., isolated from soil.</title>
        <authorList>
            <person name="Seo Y.L."/>
        </authorList>
    </citation>
    <scope>NUCLEOTIDE SEQUENCE [LARGE SCALE GENOMIC DNA]</scope>
    <source>
        <strain evidence="3">JW14</strain>
    </source>
</reference>
<name>A0A850ES31_9BACL</name>
<gene>
    <name evidence="3" type="ORF">HPT30_18485</name>
</gene>
<dbReference type="EMBL" id="JABWCS010000214">
    <property type="protein sequence ID" value="NUU62337.1"/>
    <property type="molecule type" value="Genomic_DNA"/>
</dbReference>
<feature type="transmembrane region" description="Helical" evidence="1">
    <location>
        <begin position="58"/>
        <end position="77"/>
    </location>
</feature>
<keyword evidence="4" id="KW-1185">Reference proteome</keyword>
<dbReference type="Gene3D" id="2.60.40.1630">
    <property type="entry name" value="bacillus anthracis domain"/>
    <property type="match status" value="1"/>
</dbReference>
<keyword evidence="1" id="KW-1133">Transmembrane helix</keyword>
<keyword evidence="1" id="KW-0812">Transmembrane</keyword>
<dbReference type="Proteomes" id="UP000564806">
    <property type="component" value="Unassembled WGS sequence"/>
</dbReference>
<keyword evidence="1" id="KW-0472">Membrane</keyword>
<accession>A0A850ES31</accession>
<sequence>MDKIEPTLKRQLNKDENVPYPDFENMWNRMEEAGHTSVAVDSTPASVSTRRHRSWRRIAMAASLSALLAAAPVYAAIHYDWGNVLRDKGGLQAVLDQNMGQPLGQTISKDGVKLTLRTAIVDENRTVILYNLDVGKRADTEFWDLKGMSLKDEHGKNSEGEFSYLQWDEKNQKYNGYFESDWSPKQDTAKVRLTADILQLYSQQEVDLQLDSSSEKAQSFQIGKDGMQKIEVKAFKQGADKILFSSAIIFDQVEAKTWAYPMITPVVQGKTLHALSGSTYGQPNDNGDYTTQQYFKSSDLPAGQTTYKLQYTKVEKNIDGPWAFDLQLSKKQMESGTIKTALDLPLEPGDDNHIIEKMVVTPTQIRVAVRSKVKGFADIPYKKMALEVNGRTLEGGLFRSPKDDPYLMNYKFELPSDLVITKETPITFVGKYKVTTHEDDKTPVLLTDISTKKQTLDRAVGGYPVQWTYYMRGNDLYVETGSEDAHFGGINQTHINLGKDRILGRPVTVNFAGDGNNKAIDVYKDFKQTEASLYMFYYTTDEPDKETRVQLQP</sequence>
<evidence type="ECO:0000313" key="3">
    <source>
        <dbReference type="EMBL" id="NUU62337.1"/>
    </source>
</evidence>
<evidence type="ECO:0000313" key="4">
    <source>
        <dbReference type="Proteomes" id="UP000564806"/>
    </source>
</evidence>
<dbReference type="AlphaFoldDB" id="A0A850ES31"/>
<organism evidence="3 4">
    <name type="scientific">Paenibacillus agri</name>
    <dbReference type="NCBI Taxonomy" id="2744309"/>
    <lineage>
        <taxon>Bacteria</taxon>
        <taxon>Bacillati</taxon>
        <taxon>Bacillota</taxon>
        <taxon>Bacilli</taxon>
        <taxon>Bacillales</taxon>
        <taxon>Paenibacillaceae</taxon>
        <taxon>Paenibacillus</taxon>
    </lineage>
</organism>